<comment type="caution">
    <text evidence="3">The sequence shown here is derived from an EMBL/GenBank/DDBJ whole genome shotgun (WGS) entry which is preliminary data.</text>
</comment>
<dbReference type="InterPro" id="IPR010610">
    <property type="entry name" value="EryCIII-like_C"/>
</dbReference>
<dbReference type="OrthoDB" id="9805366at2"/>
<dbReference type="InterPro" id="IPR050426">
    <property type="entry name" value="Glycosyltransferase_28"/>
</dbReference>
<dbReference type="InterPro" id="IPR002213">
    <property type="entry name" value="UDP_glucos_trans"/>
</dbReference>
<dbReference type="PANTHER" id="PTHR48050">
    <property type="entry name" value="STEROL 3-BETA-GLUCOSYLTRANSFERASE"/>
    <property type="match status" value="1"/>
</dbReference>
<dbReference type="Pfam" id="PF03033">
    <property type="entry name" value="Glyco_transf_28"/>
    <property type="match status" value="1"/>
</dbReference>
<dbReference type="GO" id="GO:0016758">
    <property type="term" value="F:hexosyltransferase activity"/>
    <property type="evidence" value="ECO:0007669"/>
    <property type="project" value="InterPro"/>
</dbReference>
<dbReference type="Pfam" id="PF06722">
    <property type="entry name" value="EryCIII-like_C"/>
    <property type="match status" value="1"/>
</dbReference>
<dbReference type="PANTHER" id="PTHR48050:SF13">
    <property type="entry name" value="STEROL 3-BETA-GLUCOSYLTRANSFERASE UGT80A2"/>
    <property type="match status" value="1"/>
</dbReference>
<dbReference type="EMBL" id="SOCA01000007">
    <property type="protein sequence ID" value="TDU67288.1"/>
    <property type="molecule type" value="Genomic_DNA"/>
</dbReference>
<feature type="domain" description="Glycosyltransferase family 28 N-terminal" evidence="1">
    <location>
        <begin position="16"/>
        <end position="145"/>
    </location>
</feature>
<dbReference type="RefSeq" id="WP_133796504.1">
    <property type="nucleotide sequence ID" value="NZ_SOCA01000007.1"/>
</dbReference>
<keyword evidence="4" id="KW-1185">Reference proteome</keyword>
<organism evidence="3 4">
    <name type="scientific">Prosthecobacter fusiformis</name>
    <dbReference type="NCBI Taxonomy" id="48464"/>
    <lineage>
        <taxon>Bacteria</taxon>
        <taxon>Pseudomonadati</taxon>
        <taxon>Verrucomicrobiota</taxon>
        <taxon>Verrucomicrobiia</taxon>
        <taxon>Verrucomicrobiales</taxon>
        <taxon>Verrucomicrobiaceae</taxon>
        <taxon>Prosthecobacter</taxon>
    </lineage>
</organism>
<dbReference type="CDD" id="cd03784">
    <property type="entry name" value="GT1_Gtf-like"/>
    <property type="match status" value="1"/>
</dbReference>
<evidence type="ECO:0000259" key="2">
    <source>
        <dbReference type="Pfam" id="PF06722"/>
    </source>
</evidence>
<keyword evidence="3" id="KW-0808">Transferase</keyword>
<dbReference type="SUPFAM" id="SSF53756">
    <property type="entry name" value="UDP-Glycosyltransferase/glycogen phosphorylase"/>
    <property type="match status" value="1"/>
</dbReference>
<reference evidence="3 4" key="1">
    <citation type="submission" date="2019-03" db="EMBL/GenBank/DDBJ databases">
        <title>Genomic Encyclopedia of Archaeal and Bacterial Type Strains, Phase II (KMG-II): from individual species to whole genera.</title>
        <authorList>
            <person name="Goeker M."/>
        </authorList>
    </citation>
    <scope>NUCLEOTIDE SEQUENCE [LARGE SCALE GENOMIC DNA]</scope>
    <source>
        <strain evidence="3 4">ATCC 25309</strain>
    </source>
</reference>
<evidence type="ECO:0000259" key="1">
    <source>
        <dbReference type="Pfam" id="PF03033"/>
    </source>
</evidence>
<proteinExistence type="predicted"/>
<dbReference type="GO" id="GO:0008194">
    <property type="term" value="F:UDP-glycosyltransferase activity"/>
    <property type="evidence" value="ECO:0007669"/>
    <property type="project" value="InterPro"/>
</dbReference>
<sequence>MNLVSQPNRPILMHAVLLPFGSAGDVFPFLWLGRHLKAQGHQVTMIVACVFEEIARKAGLDVIPMGTPEEFQQFIADPRVWKLYQGTKLVFEYAGESTERILTLIESLIQGSQKPDLLIAPCTVFGARLAREKHGIPLITVHVQPAVMISAYEIPILLPGMQHLGKLPLWFRKWLVRLPNPADRFAAPQIQAACANHGVPPPRSVWWDWAHSPDGVLALFPAWLSRPQPDWPAKTLQWDFPLEDIAQERPLSAEVLQFLAAGDKPIVFTPGSANIQARHFFEVALAAVTALGRRAIFATRDLSQLPANLPASILAVEYAPFSTLIPHAAAFVYHGGIGTLSQGFAAGVPQLIMAMAHDQPDNAYRLEKLGAGLGLTPRTFTPARVQAALHRLLTEAAFLNAARHCQEKIRQRAPVTQLMDWLEAHQRHHF</sequence>
<dbReference type="Proteomes" id="UP000295662">
    <property type="component" value="Unassembled WGS sequence"/>
</dbReference>
<dbReference type="InterPro" id="IPR004276">
    <property type="entry name" value="GlycoTrans_28_N"/>
</dbReference>
<gene>
    <name evidence="3" type="ORF">EI77_03490</name>
</gene>
<protein>
    <submittedName>
        <fullName evidence="3">Rhamnosyltransferase subunit B</fullName>
    </submittedName>
</protein>
<evidence type="ECO:0000313" key="3">
    <source>
        <dbReference type="EMBL" id="TDU67288.1"/>
    </source>
</evidence>
<dbReference type="AlphaFoldDB" id="A0A4R7RQY7"/>
<accession>A0A4R7RQY7</accession>
<feature type="domain" description="Erythromycin biosynthesis protein CIII-like C-terminal" evidence="2">
    <location>
        <begin position="303"/>
        <end position="408"/>
    </location>
</feature>
<evidence type="ECO:0000313" key="4">
    <source>
        <dbReference type="Proteomes" id="UP000295662"/>
    </source>
</evidence>
<dbReference type="GO" id="GO:0005975">
    <property type="term" value="P:carbohydrate metabolic process"/>
    <property type="evidence" value="ECO:0007669"/>
    <property type="project" value="InterPro"/>
</dbReference>
<name>A0A4R7RQY7_9BACT</name>
<dbReference type="GO" id="GO:0033072">
    <property type="term" value="P:vancomycin biosynthetic process"/>
    <property type="evidence" value="ECO:0007669"/>
    <property type="project" value="UniProtKB-ARBA"/>
</dbReference>
<dbReference type="Gene3D" id="3.40.50.2000">
    <property type="entry name" value="Glycogen Phosphorylase B"/>
    <property type="match status" value="2"/>
</dbReference>